<dbReference type="Proteomes" id="UP000356253">
    <property type="component" value="Unassembled WGS sequence"/>
</dbReference>
<comment type="caution">
    <text evidence="1">The sequence shown here is derived from an EMBL/GenBank/DDBJ whole genome shotgun (WGS) entry which is preliminary data.</text>
</comment>
<organism evidence="1 2">
    <name type="scientific">Mesonia oceanica</name>
    <dbReference type="NCBI Taxonomy" id="2687242"/>
    <lineage>
        <taxon>Bacteria</taxon>
        <taxon>Pseudomonadati</taxon>
        <taxon>Bacteroidota</taxon>
        <taxon>Flavobacteriia</taxon>
        <taxon>Flavobacteriales</taxon>
        <taxon>Flavobacteriaceae</taxon>
        <taxon>Mesonia</taxon>
    </lineage>
</organism>
<evidence type="ECO:0000313" key="2">
    <source>
        <dbReference type="Proteomes" id="UP000356253"/>
    </source>
</evidence>
<name>A0AC61YCE9_9FLAO</name>
<sequence>MLKTFSIVFGTSFSFFTVYTTNLKFIKNSKKILILGGSGFLGNSLYKELLPYFNVHATYRTGNNFYDRNKKFHQWDSETESLEILLKSLKPDLIISAMRGEFEAQIYAHFEAINYILSHDSKLIFLSSANVFDAFTNYPSYEYDKTLSLSVYGKFKIKIENALLRLPNEKYVIARLPMVYGAKSPRVEELKILHDLNEAIEVFPNVVTNATSIAKFTQQMHYIINRELEGVFHLGSTDLVHHSDLIDDICKELQLENPLFKSVYDSNEDRFLALLPKDNLLPKNLQLTIQDVVKDSLIS</sequence>
<protein>
    <submittedName>
        <fullName evidence="1">Uncharacterized protein</fullName>
    </submittedName>
</protein>
<dbReference type="EMBL" id="CABVMM010000015">
    <property type="protein sequence ID" value="VVV02159.1"/>
    <property type="molecule type" value="Genomic_DNA"/>
</dbReference>
<proteinExistence type="predicted"/>
<evidence type="ECO:0000313" key="1">
    <source>
        <dbReference type="EMBL" id="VVV02159.1"/>
    </source>
</evidence>
<reference evidence="1" key="1">
    <citation type="submission" date="2019-09" db="EMBL/GenBank/DDBJ databases">
        <authorList>
            <person name="Rodrigo-Torres L."/>
            <person name="Arahal R. D."/>
            <person name="Lucena T."/>
        </authorList>
    </citation>
    <scope>NUCLEOTIDE SEQUENCE</scope>
    <source>
        <strain evidence="1">ISS653</strain>
    </source>
</reference>
<keyword evidence="2" id="KW-1185">Reference proteome</keyword>
<gene>
    <name evidence="1" type="ORF">FVB9532_03457</name>
</gene>
<accession>A0AC61YCE9</accession>